<reference evidence="2 3" key="1">
    <citation type="submission" date="2018-04" db="EMBL/GenBank/DDBJ databases">
        <title>Draft genome sequence of Pseudomonas syringae pv. actinidiae biovar 1 strains isolated from kiwifruit in Kagawa prefecture.</title>
        <authorList>
            <person name="Tabuchi M."/>
            <person name="Saito M."/>
            <person name="Fujiwara S."/>
            <person name="Sasa N."/>
            <person name="Akimitsu K."/>
            <person name="Gomi K."/>
            <person name="Konishi-Sugita S."/>
            <person name="Hamano K."/>
            <person name="Kataoka I."/>
        </authorList>
    </citation>
    <scope>NUCLEOTIDE SEQUENCE [LARGE SCALE GENOMIC DNA]</scope>
    <source>
        <strain evidence="2 3">MAFF212206</strain>
    </source>
</reference>
<dbReference type="EMBL" id="BGJZ01000348">
    <property type="protein sequence ID" value="GBH13338.1"/>
    <property type="molecule type" value="Genomic_DNA"/>
</dbReference>
<accession>A0A2V0QRR1</accession>
<name>A0A2V0QRR1_PSESF</name>
<protein>
    <submittedName>
        <fullName evidence="2">Uncharacterized protein</fullName>
    </submittedName>
</protein>
<evidence type="ECO:0000313" key="2">
    <source>
        <dbReference type="EMBL" id="GBH13338.1"/>
    </source>
</evidence>
<proteinExistence type="predicted"/>
<feature type="region of interest" description="Disordered" evidence="1">
    <location>
        <begin position="1"/>
        <end position="31"/>
    </location>
</feature>
<dbReference type="Proteomes" id="UP000247480">
    <property type="component" value="Unassembled WGS sequence"/>
</dbReference>
<organism evidence="2 3">
    <name type="scientific">Pseudomonas syringae pv. actinidiae</name>
    <dbReference type="NCBI Taxonomy" id="103796"/>
    <lineage>
        <taxon>Bacteria</taxon>
        <taxon>Pseudomonadati</taxon>
        <taxon>Pseudomonadota</taxon>
        <taxon>Gammaproteobacteria</taxon>
        <taxon>Pseudomonadales</taxon>
        <taxon>Pseudomonadaceae</taxon>
        <taxon>Pseudomonas</taxon>
        <taxon>Pseudomonas syringae</taxon>
    </lineage>
</organism>
<dbReference type="AlphaFoldDB" id="A0A2V0QRR1"/>
<evidence type="ECO:0000313" key="3">
    <source>
        <dbReference type="Proteomes" id="UP000247480"/>
    </source>
</evidence>
<feature type="compositionally biased region" description="Basic and acidic residues" evidence="1">
    <location>
        <begin position="8"/>
        <end position="25"/>
    </location>
</feature>
<gene>
    <name evidence="2" type="ORF">KPSA1_06825</name>
</gene>
<comment type="caution">
    <text evidence="2">The sequence shown here is derived from an EMBL/GenBank/DDBJ whole genome shotgun (WGS) entry which is preliminary data.</text>
</comment>
<evidence type="ECO:0000256" key="1">
    <source>
        <dbReference type="SAM" id="MobiDB-lite"/>
    </source>
</evidence>
<sequence>MPGGFREQLNDRDPGDNHPHAEQRGQVEFLAVDEVRCDADHDDAHA</sequence>